<keyword evidence="3" id="KW-1185">Reference proteome</keyword>
<dbReference type="OrthoDB" id="9758793at2"/>
<name>A0A1T4VM47_9GAMM</name>
<dbReference type="InterPro" id="IPR045530">
    <property type="entry name" value="DO-GTPase1"/>
</dbReference>
<protein>
    <recommendedName>
        <fullName evidence="1">Double-GTPase 1 domain-containing protein</fullName>
    </recommendedName>
</protein>
<accession>A0A1T4VM47</accession>
<gene>
    <name evidence="2" type="ORF">SAMN02745132_04055</name>
</gene>
<dbReference type="EMBL" id="FUXU01000084">
    <property type="protein sequence ID" value="SKA66042.1"/>
    <property type="molecule type" value="Genomic_DNA"/>
</dbReference>
<proteinExistence type="predicted"/>
<dbReference type="SUPFAM" id="SSF52540">
    <property type="entry name" value="P-loop containing nucleoside triphosphate hydrolases"/>
    <property type="match status" value="1"/>
</dbReference>
<evidence type="ECO:0000313" key="3">
    <source>
        <dbReference type="Proteomes" id="UP000190162"/>
    </source>
</evidence>
<evidence type="ECO:0000259" key="1">
    <source>
        <dbReference type="Pfam" id="PF19975"/>
    </source>
</evidence>
<dbReference type="InterPro" id="IPR027417">
    <property type="entry name" value="P-loop_NTPase"/>
</dbReference>
<dbReference type="Proteomes" id="UP000190162">
    <property type="component" value="Unassembled WGS sequence"/>
</dbReference>
<dbReference type="Pfam" id="PF19975">
    <property type="entry name" value="DO-GTPase1"/>
    <property type="match status" value="1"/>
</dbReference>
<reference evidence="3" key="1">
    <citation type="submission" date="2017-02" db="EMBL/GenBank/DDBJ databases">
        <authorList>
            <person name="Varghese N."/>
            <person name="Submissions S."/>
        </authorList>
    </citation>
    <scope>NUCLEOTIDE SEQUENCE [LARGE SCALE GENOMIC DNA]</scope>
    <source>
        <strain evidence="3">DSM 22720</strain>
    </source>
</reference>
<dbReference type="RefSeq" id="WP_078754175.1">
    <property type="nucleotide sequence ID" value="NZ_FUXU01000084.1"/>
</dbReference>
<organism evidence="2 3">
    <name type="scientific">Enterovibrio nigricans DSM 22720</name>
    <dbReference type="NCBI Taxonomy" id="1121868"/>
    <lineage>
        <taxon>Bacteria</taxon>
        <taxon>Pseudomonadati</taxon>
        <taxon>Pseudomonadota</taxon>
        <taxon>Gammaproteobacteria</taxon>
        <taxon>Vibrionales</taxon>
        <taxon>Vibrionaceae</taxon>
        <taxon>Enterovibrio</taxon>
    </lineage>
</organism>
<sequence>MKDIKEIKLTFCGLPESGKTSFLAALSHLSNSCEIATDLKLESLPKHRYFINNLADRWLGCEEVLRTQVSNRDRLEMTVSKGSQRFRLEMPDLSGETWKNLWVDHELDNENISFINQSHGILFFIHCDNIQYPYTIGDVQVMNYTTDSNGDEKAKPAPWNPSIHTPTQTIVVDLLSKLFSLIDNREARLAIVLSAWDKADEGIAPTAFIQRELPLLGQYLNSKLDFQYVEIFGVSAQGGDLKNNEIRTRLGFVA</sequence>
<dbReference type="AlphaFoldDB" id="A0A1T4VM47"/>
<feature type="domain" description="Double-GTPase 1" evidence="1">
    <location>
        <begin position="11"/>
        <end position="248"/>
    </location>
</feature>
<evidence type="ECO:0000313" key="2">
    <source>
        <dbReference type="EMBL" id="SKA66042.1"/>
    </source>
</evidence>